<dbReference type="OrthoDB" id="9778801at2"/>
<accession>A0A1Q9QYQ7</accession>
<gene>
    <name evidence="1" type="ORF">PSEMO_46660</name>
</gene>
<name>A0A1Q9QYQ7_PSEPU</name>
<dbReference type="Pfam" id="PF07103">
    <property type="entry name" value="DUF1365"/>
    <property type="match status" value="1"/>
</dbReference>
<proteinExistence type="predicted"/>
<evidence type="ECO:0000313" key="1">
    <source>
        <dbReference type="EMBL" id="OLS60255.1"/>
    </source>
</evidence>
<evidence type="ECO:0000313" key="2">
    <source>
        <dbReference type="Proteomes" id="UP000186736"/>
    </source>
</evidence>
<reference evidence="1 2" key="1">
    <citation type="submission" date="2016-10" db="EMBL/GenBank/DDBJ databases">
        <title>Genome Sequence of Pseudomonas putida GM4FR.</title>
        <authorList>
            <person name="Poehlein A."/>
            <person name="Wemheuer F."/>
            <person name="Hollensteiner J."/>
            <person name="Wemheuer B."/>
        </authorList>
    </citation>
    <scope>NUCLEOTIDE SEQUENCE [LARGE SCALE GENOMIC DNA]</scope>
    <source>
        <strain evidence="1 2">GM4FR</strain>
    </source>
</reference>
<organism evidence="1 2">
    <name type="scientific">Pseudomonas putida</name>
    <name type="common">Arthrobacter siderocapsulatus</name>
    <dbReference type="NCBI Taxonomy" id="303"/>
    <lineage>
        <taxon>Bacteria</taxon>
        <taxon>Pseudomonadati</taxon>
        <taxon>Pseudomonadota</taxon>
        <taxon>Gammaproteobacteria</taxon>
        <taxon>Pseudomonadales</taxon>
        <taxon>Pseudomonadaceae</taxon>
        <taxon>Pseudomonas</taxon>
    </lineage>
</organism>
<dbReference type="RefSeq" id="WP_075805379.1">
    <property type="nucleotide sequence ID" value="NZ_MKZO01000047.1"/>
</dbReference>
<evidence type="ECO:0008006" key="3">
    <source>
        <dbReference type="Google" id="ProtNLM"/>
    </source>
</evidence>
<dbReference type="PANTHER" id="PTHR33973:SF4">
    <property type="entry name" value="OS07G0153300 PROTEIN"/>
    <property type="match status" value="1"/>
</dbReference>
<dbReference type="Proteomes" id="UP000186736">
    <property type="component" value="Unassembled WGS sequence"/>
</dbReference>
<dbReference type="AlphaFoldDB" id="A0A1Q9QYQ7"/>
<dbReference type="InterPro" id="IPR010775">
    <property type="entry name" value="DUF1365"/>
</dbReference>
<dbReference type="EMBL" id="MKZO01000047">
    <property type="protein sequence ID" value="OLS60255.1"/>
    <property type="molecule type" value="Genomic_DNA"/>
</dbReference>
<comment type="caution">
    <text evidence="1">The sequence shown here is derived from an EMBL/GenBank/DDBJ whole genome shotgun (WGS) entry which is preliminary data.</text>
</comment>
<protein>
    <recommendedName>
        <fullName evidence="3">DUF1365 domain-containing protein</fullName>
    </recommendedName>
</protein>
<sequence length="270" mass="31311">MNSSLCHGWVSHRRLGPRLHAFRYRIGMLLVDLDEQDALLKLSPWLGPSRFAPLSWRERDYLPSLTHQGVPLAEAARRLVEQASGQIPAGPVHLLTQPRCWGLSFNPVSFYFCHSADGQLAAILLEVRNTPWRERYHYVLPVQPGQPQRFALAKAFHVSPFMPLDMDYRLDFRLEGERLRIHMENWHAGQRVFDADLALNCQILDRPALHRHIRRFPWMSLRTVSAIYWQALRLLCKRTPIHDHHASQGNLGLGHAIHEEPDHVQSHPER</sequence>
<dbReference type="PANTHER" id="PTHR33973">
    <property type="entry name" value="OS07G0153300 PROTEIN"/>
    <property type="match status" value="1"/>
</dbReference>